<dbReference type="AlphaFoldDB" id="A0A0A9GKE8"/>
<organism evidence="1">
    <name type="scientific">Arundo donax</name>
    <name type="common">Giant reed</name>
    <name type="synonym">Donax arundinaceus</name>
    <dbReference type="NCBI Taxonomy" id="35708"/>
    <lineage>
        <taxon>Eukaryota</taxon>
        <taxon>Viridiplantae</taxon>
        <taxon>Streptophyta</taxon>
        <taxon>Embryophyta</taxon>
        <taxon>Tracheophyta</taxon>
        <taxon>Spermatophyta</taxon>
        <taxon>Magnoliopsida</taxon>
        <taxon>Liliopsida</taxon>
        <taxon>Poales</taxon>
        <taxon>Poaceae</taxon>
        <taxon>PACMAD clade</taxon>
        <taxon>Arundinoideae</taxon>
        <taxon>Arundineae</taxon>
        <taxon>Arundo</taxon>
    </lineage>
</organism>
<accession>A0A0A9GKE8</accession>
<reference evidence="1" key="2">
    <citation type="journal article" date="2015" name="Data Brief">
        <title>Shoot transcriptome of the giant reed, Arundo donax.</title>
        <authorList>
            <person name="Barrero R.A."/>
            <person name="Guerrero F.D."/>
            <person name="Moolhuijzen P."/>
            <person name="Goolsby J.A."/>
            <person name="Tidwell J."/>
            <person name="Bellgard S.E."/>
            <person name="Bellgard M.I."/>
        </authorList>
    </citation>
    <scope>NUCLEOTIDE SEQUENCE</scope>
    <source>
        <tissue evidence="1">Shoot tissue taken approximately 20 cm above the soil surface</tissue>
    </source>
</reference>
<protein>
    <submittedName>
        <fullName evidence="1">Uncharacterized protein</fullName>
    </submittedName>
</protein>
<dbReference type="EMBL" id="GBRH01174875">
    <property type="protein sequence ID" value="JAE23021.1"/>
    <property type="molecule type" value="Transcribed_RNA"/>
</dbReference>
<reference evidence="1" key="1">
    <citation type="submission" date="2014-09" db="EMBL/GenBank/DDBJ databases">
        <authorList>
            <person name="Magalhaes I.L.F."/>
            <person name="Oliveira U."/>
            <person name="Santos F.R."/>
            <person name="Vidigal T.H.D.A."/>
            <person name="Brescovit A.D."/>
            <person name="Santos A.J."/>
        </authorList>
    </citation>
    <scope>NUCLEOTIDE SEQUENCE</scope>
    <source>
        <tissue evidence="1">Shoot tissue taken approximately 20 cm above the soil surface</tissue>
    </source>
</reference>
<name>A0A0A9GKE8_ARUDO</name>
<evidence type="ECO:0000313" key="1">
    <source>
        <dbReference type="EMBL" id="JAE23021.1"/>
    </source>
</evidence>
<proteinExistence type="predicted"/>
<sequence>MQATDWHNIPTKSLKLLTTGMIHLKKLQQKHIQLGMQKITKLLTTGNYIHASHY</sequence>